<evidence type="ECO:0000313" key="1">
    <source>
        <dbReference type="EMBL" id="KAL2348468.1"/>
    </source>
</evidence>
<proteinExistence type="predicted"/>
<dbReference type="EMBL" id="JBGMDY010000001">
    <property type="protein sequence ID" value="KAL2348468.1"/>
    <property type="molecule type" value="Genomic_DNA"/>
</dbReference>
<name>A0ABD1NLP4_9FABA</name>
<sequence>MPKLLKKHGGIKCPCAPFRISCFFTSYNSRGVPMCPMLDYFLIFCPYLILCWVQMKLSFQNYVVGNYPSYEEIINFSLFANYEPITFEETSSDEKWIKSLDDEIHAIEKNKMWELANFPADKRSIGVKWVHKTKYNPNKENDHCKAKLATTGYK</sequence>
<protein>
    <recommendedName>
        <fullName evidence="3">Reverse transcriptase Ty1/copia-type domain-containing protein</fullName>
    </recommendedName>
</protein>
<keyword evidence="2" id="KW-1185">Reference proteome</keyword>
<organism evidence="1 2">
    <name type="scientific">Flemingia macrophylla</name>
    <dbReference type="NCBI Taxonomy" id="520843"/>
    <lineage>
        <taxon>Eukaryota</taxon>
        <taxon>Viridiplantae</taxon>
        <taxon>Streptophyta</taxon>
        <taxon>Embryophyta</taxon>
        <taxon>Tracheophyta</taxon>
        <taxon>Spermatophyta</taxon>
        <taxon>Magnoliopsida</taxon>
        <taxon>eudicotyledons</taxon>
        <taxon>Gunneridae</taxon>
        <taxon>Pentapetalae</taxon>
        <taxon>rosids</taxon>
        <taxon>fabids</taxon>
        <taxon>Fabales</taxon>
        <taxon>Fabaceae</taxon>
        <taxon>Papilionoideae</taxon>
        <taxon>50 kb inversion clade</taxon>
        <taxon>NPAAA clade</taxon>
        <taxon>indigoferoid/millettioid clade</taxon>
        <taxon>Phaseoleae</taxon>
        <taxon>Flemingia</taxon>
    </lineage>
</organism>
<comment type="caution">
    <text evidence="1">The sequence shown here is derived from an EMBL/GenBank/DDBJ whole genome shotgun (WGS) entry which is preliminary data.</text>
</comment>
<reference evidence="1 2" key="1">
    <citation type="submission" date="2024-08" db="EMBL/GenBank/DDBJ databases">
        <title>Insights into the chromosomal genome structure of Flemingia macrophylla.</title>
        <authorList>
            <person name="Ding Y."/>
            <person name="Zhao Y."/>
            <person name="Bi W."/>
            <person name="Wu M."/>
            <person name="Zhao G."/>
            <person name="Gong Y."/>
            <person name="Li W."/>
            <person name="Zhang P."/>
        </authorList>
    </citation>
    <scope>NUCLEOTIDE SEQUENCE [LARGE SCALE GENOMIC DNA]</scope>
    <source>
        <strain evidence="1">DYQJB</strain>
        <tissue evidence="1">Leaf</tissue>
    </source>
</reference>
<gene>
    <name evidence="1" type="ORF">Fmac_002468</name>
</gene>
<accession>A0ABD1NLP4</accession>
<evidence type="ECO:0000313" key="2">
    <source>
        <dbReference type="Proteomes" id="UP001603857"/>
    </source>
</evidence>
<dbReference type="Proteomes" id="UP001603857">
    <property type="component" value="Unassembled WGS sequence"/>
</dbReference>
<dbReference type="AlphaFoldDB" id="A0ABD1NLP4"/>
<evidence type="ECO:0008006" key="3">
    <source>
        <dbReference type="Google" id="ProtNLM"/>
    </source>
</evidence>